<gene>
    <name evidence="1" type="ORF">ERS852510_04250</name>
</gene>
<dbReference type="RefSeq" id="WP_172679960.1">
    <property type="nucleotide sequence ID" value="NZ_CZAO01000057.1"/>
</dbReference>
<sequence length="47" mass="5492">MTNKKYKSISISNLIINPDNDRFESVENEKQAIDIMLTKLGDKIYYP</sequence>
<evidence type="ECO:0000313" key="1">
    <source>
        <dbReference type="EMBL" id="CUQ38883.1"/>
    </source>
</evidence>
<dbReference type="AlphaFoldDB" id="A0A174VVN4"/>
<dbReference type="Proteomes" id="UP000095766">
    <property type="component" value="Unassembled WGS sequence"/>
</dbReference>
<dbReference type="EMBL" id="CZAO01000057">
    <property type="protein sequence ID" value="CUQ38883.1"/>
    <property type="molecule type" value="Genomic_DNA"/>
</dbReference>
<reference evidence="1 2" key="1">
    <citation type="submission" date="2015-09" db="EMBL/GenBank/DDBJ databases">
        <authorList>
            <consortium name="Pathogen Informatics"/>
        </authorList>
    </citation>
    <scope>NUCLEOTIDE SEQUENCE [LARGE SCALE GENOMIC DNA]</scope>
    <source>
        <strain evidence="1 2">2789STDY5834898</strain>
    </source>
</reference>
<proteinExistence type="predicted"/>
<accession>A0A174VVN4</accession>
<name>A0A174VVN4_BACUN</name>
<protein>
    <submittedName>
        <fullName evidence="1">Uncharacterized protein</fullName>
    </submittedName>
</protein>
<evidence type="ECO:0000313" key="2">
    <source>
        <dbReference type="Proteomes" id="UP000095766"/>
    </source>
</evidence>
<organism evidence="1 2">
    <name type="scientific">Bacteroides uniformis</name>
    <dbReference type="NCBI Taxonomy" id="820"/>
    <lineage>
        <taxon>Bacteria</taxon>
        <taxon>Pseudomonadati</taxon>
        <taxon>Bacteroidota</taxon>
        <taxon>Bacteroidia</taxon>
        <taxon>Bacteroidales</taxon>
        <taxon>Bacteroidaceae</taxon>
        <taxon>Bacteroides</taxon>
    </lineage>
</organism>